<evidence type="ECO:0000256" key="1">
    <source>
        <dbReference type="ARBA" id="ARBA00006594"/>
    </source>
</evidence>
<dbReference type="EC" id="2.1.1.-" evidence="4"/>
<evidence type="ECO:0000313" key="6">
    <source>
        <dbReference type="EMBL" id="ACR78842.1"/>
    </source>
</evidence>
<dbReference type="PANTHER" id="PTHR13370">
    <property type="entry name" value="RNA METHYLASE-RELATED"/>
    <property type="match status" value="1"/>
</dbReference>
<dbReference type="GO" id="GO:0005737">
    <property type="term" value="C:cytoplasm"/>
    <property type="evidence" value="ECO:0007669"/>
    <property type="project" value="TreeGrafter"/>
</dbReference>
<evidence type="ECO:0000256" key="2">
    <source>
        <dbReference type="ARBA" id="ARBA00022603"/>
    </source>
</evidence>
<dbReference type="EMBL" id="CP001634">
    <property type="protein sequence ID" value="ACR78842.1"/>
    <property type="molecule type" value="Genomic_DNA"/>
</dbReference>
<dbReference type="REBASE" id="21038">
    <property type="entry name" value="M.KolORF116P"/>
</dbReference>
<dbReference type="InterPro" id="IPR002052">
    <property type="entry name" value="DNA_methylase_N6_adenine_CS"/>
</dbReference>
<dbReference type="SUPFAM" id="SSF53335">
    <property type="entry name" value="S-adenosyl-L-methionine-dependent methyltransferases"/>
    <property type="match status" value="1"/>
</dbReference>
<dbReference type="Proteomes" id="UP000002382">
    <property type="component" value="Chromosome"/>
</dbReference>
<dbReference type="eggNOG" id="COG0863">
    <property type="taxonomic scope" value="Bacteria"/>
</dbReference>
<feature type="domain" description="DNA methylase N-4/N-6" evidence="5">
    <location>
        <begin position="23"/>
        <end position="231"/>
    </location>
</feature>
<dbReference type="PROSITE" id="PS00092">
    <property type="entry name" value="N6_MTASE"/>
    <property type="match status" value="1"/>
</dbReference>
<dbReference type="AlphaFoldDB" id="C5CHY7"/>
<dbReference type="InterPro" id="IPR001091">
    <property type="entry name" value="RM_Methyltransferase"/>
</dbReference>
<gene>
    <name evidence="6" type="ordered locus">Kole_0116</name>
</gene>
<dbReference type="PRINTS" id="PR00508">
    <property type="entry name" value="S21N4MTFRASE"/>
</dbReference>
<comment type="similarity">
    <text evidence="1 4">Belongs to the N(4)/N(6)-methyltransferase family.</text>
</comment>
<dbReference type="Pfam" id="PF01555">
    <property type="entry name" value="N6_N4_Mtase"/>
    <property type="match status" value="1"/>
</dbReference>
<dbReference type="HOGENOM" id="CLU_024927_5_1_0"/>
<dbReference type="STRING" id="521045.Kole_0116"/>
<dbReference type="PANTHER" id="PTHR13370:SF3">
    <property type="entry name" value="TRNA (GUANINE(10)-N2)-METHYLTRANSFERASE HOMOLOG"/>
    <property type="match status" value="1"/>
</dbReference>
<proteinExistence type="inferred from homology"/>
<dbReference type="OrthoDB" id="9773571at2"/>
<dbReference type="RefSeq" id="WP_012744630.1">
    <property type="nucleotide sequence ID" value="NC_012785.1"/>
</dbReference>
<keyword evidence="7" id="KW-1185">Reference proteome</keyword>
<dbReference type="GO" id="GO:0032259">
    <property type="term" value="P:methylation"/>
    <property type="evidence" value="ECO:0007669"/>
    <property type="project" value="UniProtKB-KW"/>
</dbReference>
<keyword evidence="2 6" id="KW-0489">Methyltransferase</keyword>
<evidence type="ECO:0000259" key="5">
    <source>
        <dbReference type="Pfam" id="PF01555"/>
    </source>
</evidence>
<evidence type="ECO:0000313" key="7">
    <source>
        <dbReference type="Proteomes" id="UP000002382"/>
    </source>
</evidence>
<accession>C5CHY7</accession>
<dbReference type="InterPro" id="IPR029063">
    <property type="entry name" value="SAM-dependent_MTases_sf"/>
</dbReference>
<dbReference type="GO" id="GO:0009007">
    <property type="term" value="F:site-specific DNA-methyltransferase (adenine-specific) activity"/>
    <property type="evidence" value="ECO:0007669"/>
    <property type="project" value="TreeGrafter"/>
</dbReference>
<dbReference type="InterPro" id="IPR002941">
    <property type="entry name" value="DNA_methylase_N4/N6"/>
</dbReference>
<evidence type="ECO:0000256" key="4">
    <source>
        <dbReference type="RuleBase" id="RU362026"/>
    </source>
</evidence>
<name>C5CHY7_KOSOT</name>
<reference evidence="6 7" key="1">
    <citation type="submission" date="2009-06" db="EMBL/GenBank/DDBJ databases">
        <title>Complete sequence of Thermotogales bacterium TBF 19.5.1.</title>
        <authorList>
            <consortium name="US DOE Joint Genome Institute"/>
            <person name="Lucas S."/>
            <person name="Copeland A."/>
            <person name="Lapidus A."/>
            <person name="Glavina del Rio T."/>
            <person name="Tice H."/>
            <person name="Bruce D."/>
            <person name="Goodwin L."/>
            <person name="Pitluck S."/>
            <person name="Chertkov O."/>
            <person name="Brettin T."/>
            <person name="Detter J.C."/>
            <person name="Han C."/>
            <person name="Schmutz J."/>
            <person name="Larimer F."/>
            <person name="Land M."/>
            <person name="Hauser L."/>
            <person name="Kyrpides N."/>
            <person name="Ovchinnikova G."/>
            <person name="Noll K."/>
        </authorList>
    </citation>
    <scope>NUCLEOTIDE SEQUENCE [LARGE SCALE GENOMIC DNA]</scope>
    <source>
        <strain evidence="7">ATCC BAA-1733 / DSM 21960 / TBF 19.5.1</strain>
    </source>
</reference>
<evidence type="ECO:0000256" key="3">
    <source>
        <dbReference type="ARBA" id="ARBA00022679"/>
    </source>
</evidence>
<reference evidence="6 7" key="2">
    <citation type="journal article" date="2011" name="J. Bacteriol.">
        <title>Genome Sequence of Kosmotoga olearia Strain TBF 19.5.1, a Thermophilic Bacterium with a Wide Growth Temperature Range, Isolated from the Troll B Oil Platform in the North Sea.</title>
        <authorList>
            <person name="Swithers K.S."/>
            <person name="Dipippo J.L."/>
            <person name="Bruce D.C."/>
            <person name="Detter C."/>
            <person name="Tapia R."/>
            <person name="Han S."/>
            <person name="Goodwin L.A."/>
            <person name="Han J."/>
            <person name="Woyke T."/>
            <person name="Pitluck S."/>
            <person name="Pennacchio L."/>
            <person name="Nolan M."/>
            <person name="Mikhailova N."/>
            <person name="Land M.L."/>
            <person name="Nesbo C.L."/>
            <person name="Gogarten J.P."/>
            <person name="Noll K.M."/>
        </authorList>
    </citation>
    <scope>NUCLEOTIDE SEQUENCE [LARGE SCALE GENOMIC DNA]</scope>
    <source>
        <strain evidence="7">ATCC BAA-1733 / DSM 21960 / TBF 19.5.1</strain>
    </source>
</reference>
<dbReference type="CDD" id="cd02440">
    <property type="entry name" value="AdoMet_MTases"/>
    <property type="match status" value="1"/>
</dbReference>
<dbReference type="KEGG" id="kol:Kole_0116"/>
<protein>
    <recommendedName>
        <fullName evidence="4">Methyltransferase</fullName>
        <ecNumber evidence="4">2.1.1.-</ecNumber>
    </recommendedName>
</protein>
<dbReference type="Gene3D" id="3.40.50.150">
    <property type="entry name" value="Vaccinia Virus protein VP39"/>
    <property type="match status" value="1"/>
</dbReference>
<dbReference type="GO" id="GO:0008170">
    <property type="term" value="F:N-methyltransferase activity"/>
    <property type="evidence" value="ECO:0007669"/>
    <property type="project" value="InterPro"/>
</dbReference>
<dbReference type="GO" id="GO:0003677">
    <property type="term" value="F:DNA binding"/>
    <property type="evidence" value="ECO:0007669"/>
    <property type="project" value="InterPro"/>
</dbReference>
<sequence length="250" mass="28714">MLNIKLILGDCIEELKKLEAESVDLIFADPPYNLSGENHLTVHAGKPVKLDKGEWDKIDNIHEFNLNWIKECIRVLKPHGTIWISGTLHNHPSIGMALKQLGLWIINDVVWYKPNATPLLSKNRFVPSTEIIWVAGKSKKYYFNYELAKEMNKGKQMRNLWTIKAKRHITPHPAEKPEELLERIILIGSNEADTILDPFMGSGTTGVVAKRYNRNFIGIEINQEYFEWAKERIEKTIVKPSLFGSIKKSV</sequence>
<dbReference type="eggNOG" id="COG2189">
    <property type="taxonomic scope" value="Bacteria"/>
</dbReference>
<keyword evidence="3" id="KW-0808">Transferase</keyword>
<organism evidence="6 7">
    <name type="scientific">Kosmotoga olearia (strain ATCC BAA-1733 / DSM 21960 / TBF 19.5.1)</name>
    <dbReference type="NCBI Taxonomy" id="521045"/>
    <lineage>
        <taxon>Bacteria</taxon>
        <taxon>Thermotogati</taxon>
        <taxon>Thermotogota</taxon>
        <taxon>Thermotogae</taxon>
        <taxon>Kosmotogales</taxon>
        <taxon>Kosmotogaceae</taxon>
        <taxon>Kosmotoga</taxon>
    </lineage>
</organism>